<feature type="transmembrane region" description="Helical" evidence="1">
    <location>
        <begin position="20"/>
        <end position="38"/>
    </location>
</feature>
<comment type="caution">
    <text evidence="2">The sequence shown here is derived from an EMBL/GenBank/DDBJ whole genome shotgun (WGS) entry which is preliminary data.</text>
</comment>
<keyword evidence="3" id="KW-1185">Reference proteome</keyword>
<keyword evidence="1" id="KW-0472">Membrane</keyword>
<feature type="transmembrane region" description="Helical" evidence="1">
    <location>
        <begin position="98"/>
        <end position="116"/>
    </location>
</feature>
<gene>
    <name evidence="2" type="ORF">N5B56_07995</name>
</gene>
<dbReference type="EMBL" id="JAODBU010000007">
    <property type="protein sequence ID" value="MCT7399021.1"/>
    <property type="molecule type" value="Genomic_DNA"/>
</dbReference>
<dbReference type="Proteomes" id="UP001431199">
    <property type="component" value="Unassembled WGS sequence"/>
</dbReference>
<protein>
    <submittedName>
        <fullName evidence="2">Uncharacterized protein</fullName>
    </submittedName>
</protein>
<feature type="transmembrane region" description="Helical" evidence="1">
    <location>
        <begin position="44"/>
        <end position="66"/>
    </location>
</feature>
<reference evidence="2" key="1">
    <citation type="submission" date="2022-09" db="EMBL/GenBank/DDBJ databases">
        <title>Eubacterium sp. LFL-14 isolated from human feces.</title>
        <authorList>
            <person name="Liu F."/>
        </authorList>
    </citation>
    <scope>NUCLEOTIDE SEQUENCE</scope>
    <source>
        <strain evidence="2">LFL-14</strain>
    </source>
</reference>
<proteinExistence type="predicted"/>
<keyword evidence="1" id="KW-1133">Transmembrane helix</keyword>
<dbReference type="RefSeq" id="WP_118565476.1">
    <property type="nucleotide sequence ID" value="NZ_JAODBU010000007.1"/>
</dbReference>
<sequence length="119" mass="13236">MDKKYDYLKYTPTLPGKIAIGIATPSAIIGIIAVFFAFKFPEAFIITLIAEAIAVIGGIVLTIDIVRFNISQKKKQDKIQSKSKNKENTPKEMDIMRIVHMIIGIIAGIIIGYLIWGVR</sequence>
<keyword evidence="1" id="KW-0812">Transmembrane</keyword>
<accession>A0ABT2M0G6</accession>
<name>A0ABT2M0G6_9FIRM</name>
<evidence type="ECO:0000256" key="1">
    <source>
        <dbReference type="SAM" id="Phobius"/>
    </source>
</evidence>
<organism evidence="2 3">
    <name type="scientific">Eubacterium album</name>
    <dbReference type="NCBI Taxonomy" id="2978477"/>
    <lineage>
        <taxon>Bacteria</taxon>
        <taxon>Bacillati</taxon>
        <taxon>Bacillota</taxon>
        <taxon>Clostridia</taxon>
        <taxon>Eubacteriales</taxon>
        <taxon>Eubacteriaceae</taxon>
        <taxon>Eubacterium</taxon>
    </lineage>
</organism>
<evidence type="ECO:0000313" key="2">
    <source>
        <dbReference type="EMBL" id="MCT7399021.1"/>
    </source>
</evidence>
<evidence type="ECO:0000313" key="3">
    <source>
        <dbReference type="Proteomes" id="UP001431199"/>
    </source>
</evidence>